<accession>A0AAE0CPI7</accession>
<comment type="caution">
    <text evidence="3">The sequence shown here is derived from an EMBL/GenBank/DDBJ whole genome shotgun (WGS) entry which is preliminary data.</text>
</comment>
<dbReference type="Pfam" id="PF13456">
    <property type="entry name" value="RVT_3"/>
    <property type="match status" value="1"/>
</dbReference>
<dbReference type="InterPro" id="IPR052929">
    <property type="entry name" value="RNase_H-like_EbsB-rel"/>
</dbReference>
<dbReference type="EMBL" id="JANJYI010000002">
    <property type="protein sequence ID" value="KAK2658795.1"/>
    <property type="molecule type" value="Genomic_DNA"/>
</dbReference>
<protein>
    <recommendedName>
        <fullName evidence="2">RNase H type-1 domain-containing protein</fullName>
    </recommendedName>
</protein>
<evidence type="ECO:0000259" key="2">
    <source>
        <dbReference type="Pfam" id="PF13456"/>
    </source>
</evidence>
<feature type="signal peptide" evidence="1">
    <location>
        <begin position="1"/>
        <end position="17"/>
    </location>
</feature>
<organism evidence="3 4">
    <name type="scientific">Dipteronia dyeriana</name>
    <dbReference type="NCBI Taxonomy" id="168575"/>
    <lineage>
        <taxon>Eukaryota</taxon>
        <taxon>Viridiplantae</taxon>
        <taxon>Streptophyta</taxon>
        <taxon>Embryophyta</taxon>
        <taxon>Tracheophyta</taxon>
        <taxon>Spermatophyta</taxon>
        <taxon>Magnoliopsida</taxon>
        <taxon>eudicotyledons</taxon>
        <taxon>Gunneridae</taxon>
        <taxon>Pentapetalae</taxon>
        <taxon>rosids</taxon>
        <taxon>malvids</taxon>
        <taxon>Sapindales</taxon>
        <taxon>Sapindaceae</taxon>
        <taxon>Hippocastanoideae</taxon>
        <taxon>Acereae</taxon>
        <taxon>Dipteronia</taxon>
    </lineage>
</organism>
<name>A0AAE0CPI7_9ROSI</name>
<dbReference type="PANTHER" id="PTHR47074">
    <property type="entry name" value="BNAC02G40300D PROTEIN"/>
    <property type="match status" value="1"/>
</dbReference>
<evidence type="ECO:0000313" key="3">
    <source>
        <dbReference type="EMBL" id="KAK2658795.1"/>
    </source>
</evidence>
<evidence type="ECO:0000313" key="4">
    <source>
        <dbReference type="Proteomes" id="UP001280121"/>
    </source>
</evidence>
<proteinExistence type="predicted"/>
<dbReference type="GO" id="GO:0003676">
    <property type="term" value="F:nucleic acid binding"/>
    <property type="evidence" value="ECO:0007669"/>
    <property type="project" value="InterPro"/>
</dbReference>
<dbReference type="Gene3D" id="3.30.420.10">
    <property type="entry name" value="Ribonuclease H-like superfamily/Ribonuclease H"/>
    <property type="match status" value="1"/>
</dbReference>
<dbReference type="AlphaFoldDB" id="A0AAE0CPI7"/>
<reference evidence="3" key="1">
    <citation type="journal article" date="2023" name="Plant J.">
        <title>Genome sequences and population genomics provide insights into the demographic history, inbreeding, and mutation load of two 'living fossil' tree species of Dipteronia.</title>
        <authorList>
            <person name="Feng Y."/>
            <person name="Comes H.P."/>
            <person name="Chen J."/>
            <person name="Zhu S."/>
            <person name="Lu R."/>
            <person name="Zhang X."/>
            <person name="Li P."/>
            <person name="Qiu J."/>
            <person name="Olsen K.M."/>
            <person name="Qiu Y."/>
        </authorList>
    </citation>
    <scope>NUCLEOTIDE SEQUENCE</scope>
    <source>
        <strain evidence="3">KIB01</strain>
    </source>
</reference>
<gene>
    <name evidence="3" type="ORF">Ddye_005328</name>
</gene>
<dbReference type="InterPro" id="IPR002156">
    <property type="entry name" value="RNaseH_domain"/>
</dbReference>
<evidence type="ECO:0000256" key="1">
    <source>
        <dbReference type="SAM" id="SignalP"/>
    </source>
</evidence>
<feature type="domain" description="RNase H type-1" evidence="2">
    <location>
        <begin position="28"/>
        <end position="113"/>
    </location>
</feature>
<dbReference type="CDD" id="cd06222">
    <property type="entry name" value="RNase_H_like"/>
    <property type="match status" value="1"/>
</dbReference>
<dbReference type="GO" id="GO:0004523">
    <property type="term" value="F:RNA-DNA hybrid ribonuclease activity"/>
    <property type="evidence" value="ECO:0007669"/>
    <property type="project" value="InterPro"/>
</dbReference>
<keyword evidence="4" id="KW-1185">Reference proteome</keyword>
<dbReference type="InterPro" id="IPR044730">
    <property type="entry name" value="RNase_H-like_dom_plant"/>
</dbReference>
<dbReference type="InterPro" id="IPR036397">
    <property type="entry name" value="RNaseH_sf"/>
</dbReference>
<sequence length="143" mass="15654">MAGWGLVLSLEIMLAISLLHLPSLFKIRVTIDMAEALATFSGLSFAMEVGLLPCMVESDAQIVVRLINDVSIPLPDIGLIFSDIVRFLDYHPGCSVVFAPRGANKAAHCMAKFGVRFDGSRYWLEEASSWLSSIIMGERPVPL</sequence>
<keyword evidence="1" id="KW-0732">Signal</keyword>
<dbReference type="PANTHER" id="PTHR47074:SF11">
    <property type="entry name" value="REVERSE TRANSCRIPTASE-LIKE PROTEIN"/>
    <property type="match status" value="1"/>
</dbReference>
<dbReference type="Proteomes" id="UP001280121">
    <property type="component" value="Unassembled WGS sequence"/>
</dbReference>
<feature type="chain" id="PRO_5042211232" description="RNase H type-1 domain-containing protein" evidence="1">
    <location>
        <begin position="18"/>
        <end position="143"/>
    </location>
</feature>